<dbReference type="EMBL" id="CP032549">
    <property type="protein sequence ID" value="QIV86875.1"/>
    <property type="molecule type" value="Genomic_DNA"/>
</dbReference>
<evidence type="ECO:0000256" key="1">
    <source>
        <dbReference type="ARBA" id="ARBA00023002"/>
    </source>
</evidence>
<dbReference type="PRINTS" id="PR00411">
    <property type="entry name" value="PNDRDTASEI"/>
</dbReference>
<dbReference type="GO" id="GO:0004497">
    <property type="term" value="F:monooxygenase activity"/>
    <property type="evidence" value="ECO:0007669"/>
    <property type="project" value="TreeGrafter"/>
</dbReference>
<organism evidence="3 4">
    <name type="scientific">Glutamicibacter mishrai</name>
    <dbReference type="NCBI Taxonomy" id="1775880"/>
    <lineage>
        <taxon>Bacteria</taxon>
        <taxon>Bacillati</taxon>
        <taxon>Actinomycetota</taxon>
        <taxon>Actinomycetes</taxon>
        <taxon>Micrococcales</taxon>
        <taxon>Micrococcaceae</taxon>
        <taxon>Glutamicibacter</taxon>
    </lineage>
</organism>
<gene>
    <name evidence="3" type="ORF">D3791_06855</name>
</gene>
<dbReference type="SUPFAM" id="SSF51905">
    <property type="entry name" value="FAD/NAD(P)-binding domain"/>
    <property type="match status" value="1"/>
</dbReference>
<dbReference type="Proteomes" id="UP000502331">
    <property type="component" value="Chromosome"/>
</dbReference>
<keyword evidence="4" id="KW-1185">Reference proteome</keyword>
<dbReference type="PANTHER" id="PTHR43539:SF78">
    <property type="entry name" value="FLAVIN-CONTAINING MONOOXYGENASE"/>
    <property type="match status" value="1"/>
</dbReference>
<keyword evidence="1" id="KW-0560">Oxidoreductase</keyword>
<evidence type="ECO:0000313" key="4">
    <source>
        <dbReference type="Proteomes" id="UP000502331"/>
    </source>
</evidence>
<feature type="domain" description="FAD dependent oxidoreductase" evidence="2">
    <location>
        <begin position="7"/>
        <end position="103"/>
    </location>
</feature>
<proteinExistence type="predicted"/>
<dbReference type="Pfam" id="PF01266">
    <property type="entry name" value="DAO"/>
    <property type="match status" value="1"/>
</dbReference>
<protein>
    <submittedName>
        <fullName evidence="3">FAD-dependent oxidoreductase</fullName>
    </submittedName>
</protein>
<name>A0A6H0SKK0_9MICC</name>
<dbReference type="InterPro" id="IPR006076">
    <property type="entry name" value="FAD-dep_OxRdtase"/>
</dbReference>
<reference evidence="3 4" key="1">
    <citation type="submission" date="2018-09" db="EMBL/GenBank/DDBJ databases">
        <title>Glutamicibacter mishrai S5-52T (LMG 29155T = KCTC 39846T).</title>
        <authorList>
            <person name="Das S.K."/>
        </authorList>
    </citation>
    <scope>NUCLEOTIDE SEQUENCE [LARGE SCALE GENOMIC DNA]</scope>
    <source>
        <strain evidence="3 4">S5-52</strain>
    </source>
</reference>
<evidence type="ECO:0000313" key="3">
    <source>
        <dbReference type="EMBL" id="QIV86875.1"/>
    </source>
</evidence>
<evidence type="ECO:0000259" key="2">
    <source>
        <dbReference type="Pfam" id="PF01266"/>
    </source>
</evidence>
<dbReference type="AlphaFoldDB" id="A0A6H0SKK0"/>
<dbReference type="RefSeq" id="WP_022875774.1">
    <property type="nucleotide sequence ID" value="NZ_CP032549.1"/>
</dbReference>
<dbReference type="PANTHER" id="PTHR43539">
    <property type="entry name" value="FLAVIN-BINDING MONOOXYGENASE-LIKE PROTEIN (AFU_ORTHOLOGUE AFUA_4G09220)"/>
    <property type="match status" value="1"/>
</dbReference>
<dbReference type="PRINTS" id="PR00368">
    <property type="entry name" value="FADPNR"/>
</dbReference>
<accession>A0A6H0SKK0</accession>
<dbReference type="InterPro" id="IPR036188">
    <property type="entry name" value="FAD/NAD-bd_sf"/>
</dbReference>
<sequence length="471" mass="50257">MSQPYPVIVIGAGPIGLATAAHLRERGQEVLVLESGEHAGAAMQQWAHIKLFSPWRFNIDAAARRLLETPCEGYAGDWEAPRITKLPTGGELVREYLEPLAAHPEMQPRIRYGHRVVKVSRLLEDGRGADKARTAGRDESAFLVRTETADGPVDLIGRAVVDASGTWNQPSPVGRAGIDAIGEAEARERGFILGGLPDPLGADRQELAGKSLLVLGAGHSAANTIIALGRLQKQYPDTKIQWGLRGVANPIRLYGGGAADQLPARGQLGTSLRRLVENGNVQLLENVSVAAMKPEEQLTVVLADERELVVDRIIAATGFRPDLQMLSELRLDLDESVEAPRQLGPLIDPEFHSCGTVSAHGEKVLAHPEKNFYIVGMKSYGRAPTFLLATGYEQIRSIAAALSGDAQAAERLELELPETGVCSTDLGGSCDAPAQQESSCCSSGPQPVALGIPTGTMHGGTELVGRPSGEW</sequence>
<dbReference type="GO" id="GO:0050660">
    <property type="term" value="F:flavin adenine dinucleotide binding"/>
    <property type="evidence" value="ECO:0007669"/>
    <property type="project" value="TreeGrafter"/>
</dbReference>
<dbReference type="Gene3D" id="3.50.50.60">
    <property type="entry name" value="FAD/NAD(P)-binding domain"/>
    <property type="match status" value="1"/>
</dbReference>
<dbReference type="InterPro" id="IPR050982">
    <property type="entry name" value="Auxin_biosynth/cation_transpt"/>
</dbReference>